<name>A0A2P7EGR4_9SYNE</name>
<keyword evidence="2" id="KW-1185">Reference proteome</keyword>
<comment type="caution">
    <text evidence="1">The sequence shown here is derived from an EMBL/GenBank/DDBJ whole genome shotgun (WGS) entry which is preliminary data.</text>
</comment>
<dbReference type="STRING" id="1910958.BTM30_03985"/>
<reference evidence="2" key="1">
    <citation type="submission" date="2018-03" db="EMBL/GenBank/DDBJ databases">
        <title>Ecological and genomic features of two cosmopolitan and abundant freshwater picocyanobacteria.</title>
        <authorList>
            <person name="Cabello-Yeves P.J."/>
            <person name="Picazo A."/>
            <person name="Camacho A."/>
            <person name="Callieri C."/>
            <person name="Rosselli R."/>
            <person name="Roda-Garcia J."/>
            <person name="Coutinho F.H."/>
            <person name="Rodriguez-Valera F."/>
        </authorList>
    </citation>
    <scope>NUCLEOTIDE SEQUENCE [LARGE SCALE GENOMIC DNA]</scope>
    <source>
        <strain evidence="2">Tous</strain>
    </source>
</reference>
<dbReference type="EMBL" id="PXVC01000006">
    <property type="protein sequence ID" value="PSI02416.1"/>
    <property type="molecule type" value="Genomic_DNA"/>
</dbReference>
<accession>A0A2P7EGR4</accession>
<gene>
    <name evidence="1" type="ORF">C7K08_02695</name>
</gene>
<dbReference type="AlphaFoldDB" id="A0A2P7EGR4"/>
<protein>
    <submittedName>
        <fullName evidence="1">Uncharacterized protein</fullName>
    </submittedName>
</protein>
<evidence type="ECO:0000313" key="2">
    <source>
        <dbReference type="Proteomes" id="UP000240206"/>
    </source>
</evidence>
<organism evidence="1 2">
    <name type="scientific">Synechococcus lacustris str. Tous</name>
    <dbReference type="NCBI Taxonomy" id="1910958"/>
    <lineage>
        <taxon>Bacteria</taxon>
        <taxon>Bacillati</taxon>
        <taxon>Cyanobacteriota</taxon>
        <taxon>Cyanophyceae</taxon>
        <taxon>Synechococcales</taxon>
        <taxon>Synechococcaceae</taxon>
        <taxon>Synechococcus</taxon>
    </lineage>
</organism>
<dbReference type="Proteomes" id="UP000240206">
    <property type="component" value="Unassembled WGS sequence"/>
</dbReference>
<proteinExistence type="predicted"/>
<dbReference type="RefSeq" id="WP_106499116.1">
    <property type="nucleotide sequence ID" value="NZ_PXVC01000006.1"/>
</dbReference>
<sequence>MYLLLIREGLATRYVGPYESPKHAADDLDRLLADCDARARWQIHELQSPQFRGLRELAAGMAAE</sequence>
<evidence type="ECO:0000313" key="1">
    <source>
        <dbReference type="EMBL" id="PSI02416.1"/>
    </source>
</evidence>